<sequence length="282" mass="30557">MGFDTSWLGASDAKAFAAAPPGWPRTRFPRVRLIVCAAAVIVAVALIALNTSGSAALALLAGAAILTAVICGALAGAALIARRAEPKFLRLHLAAEANGFTFAESGLTAVDFALLHAGDDLEGTSYFRDDRGTEFGSLTYTTGTGKPKTTHPWHYVIARLPAALPHLILDARSNDFLGSDLPDSYDRVGRLSLEGDFDKSFRLYAPIAYQQDALYVLTPDVMALLVDHAADYNVEITGDRVVFFSEIEYDFLRRADWAEVDRLLSTVMPKLADRAARWAHQL</sequence>
<gene>
    <name evidence="2" type="ORF">D7I44_06905</name>
</gene>
<evidence type="ECO:0000256" key="1">
    <source>
        <dbReference type="SAM" id="Phobius"/>
    </source>
</evidence>
<feature type="transmembrane region" description="Helical" evidence="1">
    <location>
        <begin position="55"/>
        <end position="81"/>
    </location>
</feature>
<dbReference type="OrthoDB" id="5054050at2"/>
<dbReference type="Proteomes" id="UP000275069">
    <property type="component" value="Chromosome"/>
</dbReference>
<dbReference type="AlphaFoldDB" id="A0A387BMM7"/>
<evidence type="ECO:0008006" key="4">
    <source>
        <dbReference type="Google" id="ProtNLM"/>
    </source>
</evidence>
<protein>
    <recommendedName>
        <fullName evidence="4">DUF3137 domain-containing protein</fullName>
    </recommendedName>
</protein>
<organism evidence="2 3">
    <name type="scientific">Gryllotalpicola protaetiae</name>
    <dbReference type="NCBI Taxonomy" id="2419771"/>
    <lineage>
        <taxon>Bacteria</taxon>
        <taxon>Bacillati</taxon>
        <taxon>Actinomycetota</taxon>
        <taxon>Actinomycetes</taxon>
        <taxon>Micrococcales</taxon>
        <taxon>Microbacteriaceae</taxon>
        <taxon>Gryllotalpicola</taxon>
    </lineage>
</organism>
<dbReference type="RefSeq" id="WP_120788816.1">
    <property type="nucleotide sequence ID" value="NZ_CP032624.1"/>
</dbReference>
<keyword evidence="3" id="KW-1185">Reference proteome</keyword>
<proteinExistence type="predicted"/>
<dbReference type="EMBL" id="CP032624">
    <property type="protein sequence ID" value="AYG03284.1"/>
    <property type="molecule type" value="Genomic_DNA"/>
</dbReference>
<name>A0A387BMM7_9MICO</name>
<keyword evidence="1" id="KW-0812">Transmembrane</keyword>
<accession>A0A387BMM7</accession>
<keyword evidence="1" id="KW-0472">Membrane</keyword>
<evidence type="ECO:0000313" key="3">
    <source>
        <dbReference type="Proteomes" id="UP000275069"/>
    </source>
</evidence>
<feature type="transmembrane region" description="Helical" evidence="1">
    <location>
        <begin position="31"/>
        <end position="49"/>
    </location>
</feature>
<keyword evidence="1" id="KW-1133">Transmembrane helix</keyword>
<evidence type="ECO:0000313" key="2">
    <source>
        <dbReference type="EMBL" id="AYG03284.1"/>
    </source>
</evidence>
<dbReference type="KEGG" id="gry:D7I44_06905"/>
<reference evidence="2 3" key="1">
    <citation type="submission" date="2018-09" db="EMBL/GenBank/DDBJ databases">
        <title>Genome sequencing of strain 2DFW10M-5.</title>
        <authorList>
            <person name="Heo J."/>
            <person name="Kim S.-J."/>
            <person name="Kwon S.-W."/>
        </authorList>
    </citation>
    <scope>NUCLEOTIDE SEQUENCE [LARGE SCALE GENOMIC DNA]</scope>
    <source>
        <strain evidence="2 3">2DFW10M-5</strain>
    </source>
</reference>